<feature type="domain" description="Prepilin peptidase A24 N-terminal" evidence="9">
    <location>
        <begin position="12"/>
        <end position="91"/>
    </location>
</feature>
<dbReference type="InterPro" id="IPR010627">
    <property type="entry name" value="Prepilin_pept_A24_N"/>
</dbReference>
<feature type="transmembrane region" description="Helical" evidence="7">
    <location>
        <begin position="161"/>
        <end position="180"/>
    </location>
</feature>
<protein>
    <submittedName>
        <fullName evidence="10">Leader peptidase PppA</fullName>
    </submittedName>
</protein>
<evidence type="ECO:0000256" key="2">
    <source>
        <dbReference type="ARBA" id="ARBA00005801"/>
    </source>
</evidence>
<dbReference type="Pfam" id="PF01478">
    <property type="entry name" value="Peptidase_A24"/>
    <property type="match status" value="1"/>
</dbReference>
<feature type="transmembrane region" description="Helical" evidence="7">
    <location>
        <begin position="130"/>
        <end position="149"/>
    </location>
</feature>
<sequence length="272" mass="31373">MYIVLAIFLSFLAVLLASFFTVVIERTQREESFLTGRSHCDHCRKTIAWYDNIPLFSFLLLGGRCRCCHKKIDRWFFFAELVAAIYALLLSLFLWQVDALATWPIWQMSLFFLTGLLLVFVVLADMRYLLIPDFFSGLLFIFGLIYQYFIFSTVGQGKEILFGKNILLALVFAFFFFFALAKIARFILKKDALGMGDIKLILPLALFLSWPKILVALFLSFIIGGIFATLLLVSKKKKLGQAVPFGPFLVTGAIVAFFYGEQLWQWYWQFLL</sequence>
<dbReference type="EMBL" id="VSSQ01031623">
    <property type="protein sequence ID" value="MPM82580.1"/>
    <property type="molecule type" value="Genomic_DNA"/>
</dbReference>
<evidence type="ECO:0000256" key="7">
    <source>
        <dbReference type="SAM" id="Phobius"/>
    </source>
</evidence>
<comment type="caution">
    <text evidence="10">The sequence shown here is derived from an EMBL/GenBank/DDBJ whole genome shotgun (WGS) entry which is preliminary data.</text>
</comment>
<evidence type="ECO:0000259" key="9">
    <source>
        <dbReference type="Pfam" id="PF06750"/>
    </source>
</evidence>
<dbReference type="Pfam" id="PF06750">
    <property type="entry name" value="A24_N_bact"/>
    <property type="match status" value="1"/>
</dbReference>
<feature type="transmembrane region" description="Helical" evidence="7">
    <location>
        <begin position="245"/>
        <end position="267"/>
    </location>
</feature>
<feature type="transmembrane region" description="Helical" evidence="7">
    <location>
        <begin position="103"/>
        <end position="123"/>
    </location>
</feature>
<evidence type="ECO:0000259" key="8">
    <source>
        <dbReference type="Pfam" id="PF01478"/>
    </source>
</evidence>
<evidence type="ECO:0000256" key="3">
    <source>
        <dbReference type="ARBA" id="ARBA00022475"/>
    </source>
</evidence>
<dbReference type="InterPro" id="IPR000045">
    <property type="entry name" value="Prepilin_IV_endopep_pep"/>
</dbReference>
<accession>A0A645CZE0</accession>
<dbReference type="GO" id="GO:0006465">
    <property type="term" value="P:signal peptide processing"/>
    <property type="evidence" value="ECO:0007669"/>
    <property type="project" value="TreeGrafter"/>
</dbReference>
<dbReference type="AlphaFoldDB" id="A0A645CZE0"/>
<keyword evidence="3" id="KW-1003">Cell membrane</keyword>
<comment type="similarity">
    <text evidence="2">Belongs to the peptidase A24 family.</text>
</comment>
<dbReference type="GO" id="GO:0004190">
    <property type="term" value="F:aspartic-type endopeptidase activity"/>
    <property type="evidence" value="ECO:0007669"/>
    <property type="project" value="InterPro"/>
</dbReference>
<evidence type="ECO:0000256" key="4">
    <source>
        <dbReference type="ARBA" id="ARBA00022692"/>
    </source>
</evidence>
<keyword evidence="4 7" id="KW-0812">Transmembrane</keyword>
<evidence type="ECO:0000313" key="10">
    <source>
        <dbReference type="EMBL" id="MPM82580.1"/>
    </source>
</evidence>
<keyword evidence="6 7" id="KW-0472">Membrane</keyword>
<evidence type="ECO:0000256" key="6">
    <source>
        <dbReference type="ARBA" id="ARBA00023136"/>
    </source>
</evidence>
<organism evidence="10">
    <name type="scientific">bioreactor metagenome</name>
    <dbReference type="NCBI Taxonomy" id="1076179"/>
    <lineage>
        <taxon>unclassified sequences</taxon>
        <taxon>metagenomes</taxon>
        <taxon>ecological metagenomes</taxon>
    </lineage>
</organism>
<dbReference type="Gene3D" id="1.20.120.1220">
    <property type="match status" value="1"/>
</dbReference>
<dbReference type="PANTHER" id="PTHR30487">
    <property type="entry name" value="TYPE 4 PREPILIN-LIKE PROTEINS LEADER PEPTIDE-PROCESSING ENZYME"/>
    <property type="match status" value="1"/>
</dbReference>
<reference evidence="10" key="1">
    <citation type="submission" date="2019-08" db="EMBL/GenBank/DDBJ databases">
        <authorList>
            <person name="Kucharzyk K."/>
            <person name="Murdoch R.W."/>
            <person name="Higgins S."/>
            <person name="Loffler F."/>
        </authorList>
    </citation>
    <scope>NUCLEOTIDE SEQUENCE</scope>
</reference>
<keyword evidence="5 7" id="KW-1133">Transmembrane helix</keyword>
<feature type="domain" description="Prepilin type IV endopeptidase peptidase" evidence="8">
    <location>
        <begin position="114"/>
        <end position="228"/>
    </location>
</feature>
<comment type="subcellular location">
    <subcellularLocation>
        <location evidence="1">Cell membrane</location>
        <topology evidence="1">Multi-pass membrane protein</topology>
    </subcellularLocation>
</comment>
<dbReference type="PANTHER" id="PTHR30487:SF0">
    <property type="entry name" value="PREPILIN LEADER PEPTIDASE_N-METHYLTRANSFERASE-RELATED"/>
    <property type="match status" value="1"/>
</dbReference>
<evidence type="ECO:0000256" key="1">
    <source>
        <dbReference type="ARBA" id="ARBA00004651"/>
    </source>
</evidence>
<name>A0A645CZE0_9ZZZZ</name>
<evidence type="ECO:0000256" key="5">
    <source>
        <dbReference type="ARBA" id="ARBA00022989"/>
    </source>
</evidence>
<feature type="transmembrane region" description="Helical" evidence="7">
    <location>
        <begin position="216"/>
        <end position="233"/>
    </location>
</feature>
<feature type="transmembrane region" description="Helical" evidence="7">
    <location>
        <begin position="47"/>
        <end position="63"/>
    </location>
</feature>
<gene>
    <name evidence="10" type="primary">pppA_2</name>
    <name evidence="10" type="ORF">SDC9_129641</name>
</gene>
<dbReference type="GO" id="GO:0005886">
    <property type="term" value="C:plasma membrane"/>
    <property type="evidence" value="ECO:0007669"/>
    <property type="project" value="UniProtKB-SubCell"/>
</dbReference>
<dbReference type="InterPro" id="IPR050882">
    <property type="entry name" value="Prepilin_peptidase/N-MTase"/>
</dbReference>
<proteinExistence type="inferred from homology"/>
<feature type="transmembrane region" description="Helical" evidence="7">
    <location>
        <begin position="75"/>
        <end position="97"/>
    </location>
</feature>